<feature type="domain" description="Insertion element IS150 protein InsJ-like helix-turn-helix" evidence="2">
    <location>
        <begin position="3"/>
        <end position="41"/>
    </location>
</feature>
<name>A0ABQ2ADU9_9BACT</name>
<comment type="caution">
    <text evidence="3">The sequence shown here is derived from an EMBL/GenBank/DDBJ whole genome shotgun (WGS) entry which is preliminary data.</text>
</comment>
<keyword evidence="1" id="KW-0175">Coiled coil</keyword>
<dbReference type="Gene3D" id="1.10.10.10">
    <property type="entry name" value="Winged helix-like DNA-binding domain superfamily/Winged helix DNA-binding domain"/>
    <property type="match status" value="1"/>
</dbReference>
<dbReference type="SUPFAM" id="SSF48295">
    <property type="entry name" value="TrpR-like"/>
    <property type="match status" value="1"/>
</dbReference>
<keyword evidence="4" id="KW-1185">Reference proteome</keyword>
<sequence length="129" mass="14893">MPFKLAVVGEVGRGELSYKQAQRRYGIQGRSTVLSWCRRYASQFVTFQAGGSTSPVGTHAVDPTPEQRIKRLETALREQKKQYEKQLKDSTDLNLLLRTMLQVVEEDHGIPLPKKSFRRPFPSWRMKKD</sequence>
<protein>
    <submittedName>
        <fullName evidence="3">Transposase</fullName>
    </submittedName>
</protein>
<evidence type="ECO:0000313" key="3">
    <source>
        <dbReference type="EMBL" id="GGH88923.1"/>
    </source>
</evidence>
<dbReference type="InterPro" id="IPR010921">
    <property type="entry name" value="Trp_repressor/repl_initiator"/>
</dbReference>
<dbReference type="Proteomes" id="UP000637774">
    <property type="component" value="Unassembled WGS sequence"/>
</dbReference>
<reference evidence="4" key="1">
    <citation type="journal article" date="2019" name="Int. J. Syst. Evol. Microbiol.">
        <title>The Global Catalogue of Microorganisms (GCM) 10K type strain sequencing project: providing services to taxonomists for standard genome sequencing and annotation.</title>
        <authorList>
            <consortium name="The Broad Institute Genomics Platform"/>
            <consortium name="The Broad Institute Genome Sequencing Center for Infectious Disease"/>
            <person name="Wu L."/>
            <person name="Ma J."/>
        </authorList>
    </citation>
    <scope>NUCLEOTIDE SEQUENCE [LARGE SCALE GENOMIC DNA]</scope>
    <source>
        <strain evidence="4">CGMCC 1.14966</strain>
    </source>
</reference>
<dbReference type="InterPro" id="IPR036388">
    <property type="entry name" value="WH-like_DNA-bd_sf"/>
</dbReference>
<evidence type="ECO:0000256" key="1">
    <source>
        <dbReference type="SAM" id="Coils"/>
    </source>
</evidence>
<evidence type="ECO:0000313" key="4">
    <source>
        <dbReference type="Proteomes" id="UP000637774"/>
    </source>
</evidence>
<organism evidence="3 4">
    <name type="scientific">Hymenobacter frigidus</name>
    <dbReference type="NCBI Taxonomy" id="1524095"/>
    <lineage>
        <taxon>Bacteria</taxon>
        <taxon>Pseudomonadati</taxon>
        <taxon>Bacteroidota</taxon>
        <taxon>Cytophagia</taxon>
        <taxon>Cytophagales</taxon>
        <taxon>Hymenobacteraceae</taxon>
        <taxon>Hymenobacter</taxon>
    </lineage>
</organism>
<feature type="coiled-coil region" evidence="1">
    <location>
        <begin position="66"/>
        <end position="93"/>
    </location>
</feature>
<proteinExistence type="predicted"/>
<evidence type="ECO:0000259" key="2">
    <source>
        <dbReference type="Pfam" id="PF13518"/>
    </source>
</evidence>
<dbReference type="Pfam" id="PF13518">
    <property type="entry name" value="HTH_28"/>
    <property type="match status" value="1"/>
</dbReference>
<gene>
    <name evidence="3" type="ORF">GCM10011495_31320</name>
</gene>
<dbReference type="EMBL" id="BMGY01000035">
    <property type="protein sequence ID" value="GGH88923.1"/>
    <property type="molecule type" value="Genomic_DNA"/>
</dbReference>
<accession>A0ABQ2ADU9</accession>
<dbReference type="InterPro" id="IPR055247">
    <property type="entry name" value="InsJ-like_HTH"/>
</dbReference>